<organism evidence="2 3">
    <name type="scientific">Actinomadura fulvescens</name>
    <dbReference type="NCBI Taxonomy" id="46160"/>
    <lineage>
        <taxon>Bacteria</taxon>
        <taxon>Bacillati</taxon>
        <taxon>Actinomycetota</taxon>
        <taxon>Actinomycetes</taxon>
        <taxon>Streptosporangiales</taxon>
        <taxon>Thermomonosporaceae</taxon>
        <taxon>Actinomadura</taxon>
    </lineage>
</organism>
<sequence>MAYDDCDDLLAGLRTATAKRVTPWGLDGPSLLQKVPDGALPAPESANGRALKGSQPPEHSGTNVHEAAADEPDVVKTDGRRIVVIARDGLRVIDPATRKVAHRLDLPGRQPERYPGGGGDSQLLLSGDRALVLTREYPMGFERQPDRVKPVPGHTRPRTRLTLVDLAGTPKVIGSMTSETEFVDARQTGSVARVVVKSRPRIDFPVEPHGGRSEQKAVERNRQLVRQAPLNAWLPKFEVRNGADVKSYTMPCGQVSRPASYTGTTMLSVLTVDLGKGLGDPEPAGVVADGQTVYGTGASLYVTGTPPQVITWGNATPKPVETRTDIHKFDVRGQGRPRYVASGSVQGDLLNQYSMSEHAGHLRVATTTTPMTSPESPDSPTASTAAPRSASAVRVLAQRGARLTAVGEAGGLGKGERIYSVRFIGPKAYVVTFRQIDPLYVLDLSDPARPRPTGELKITGYSAYLHPTADGKLLGVGQDADTKGRTLGTQVSLFDVAGAPRRVDTFRLPQSSAAAEFDPHAFLYWAKSGLTVIPVSRHTTGGGEALVLKVGPQGIDRSGTVRHPDAGSEVPVQILRSLVVGDTLWTISSEGARATSAATLDDQGWLRF</sequence>
<feature type="region of interest" description="Disordered" evidence="1">
    <location>
        <begin position="366"/>
        <end position="391"/>
    </location>
</feature>
<evidence type="ECO:0000256" key="1">
    <source>
        <dbReference type="SAM" id="MobiDB-lite"/>
    </source>
</evidence>
<name>A0ABN3PDH8_9ACTN</name>
<dbReference type="EMBL" id="BAAATD010000001">
    <property type="protein sequence ID" value="GAA2574015.1"/>
    <property type="molecule type" value="Genomic_DNA"/>
</dbReference>
<comment type="caution">
    <text evidence="2">The sequence shown here is derived from an EMBL/GenBank/DDBJ whole genome shotgun (WGS) entry which is preliminary data.</text>
</comment>
<evidence type="ECO:0008006" key="4">
    <source>
        <dbReference type="Google" id="ProtNLM"/>
    </source>
</evidence>
<dbReference type="InterPro" id="IPR019198">
    <property type="entry name" value="Beta_propeller_containing"/>
</dbReference>
<protein>
    <recommendedName>
        <fullName evidence="4">Beta propeller domain-containing protein</fullName>
    </recommendedName>
</protein>
<evidence type="ECO:0000313" key="2">
    <source>
        <dbReference type="EMBL" id="GAA2574015.1"/>
    </source>
</evidence>
<dbReference type="Pfam" id="PF09826">
    <property type="entry name" value="Beta_propel"/>
    <property type="match status" value="1"/>
</dbReference>
<evidence type="ECO:0000313" key="3">
    <source>
        <dbReference type="Proteomes" id="UP001501509"/>
    </source>
</evidence>
<dbReference type="InterPro" id="IPR011047">
    <property type="entry name" value="Quinoprotein_ADH-like_sf"/>
</dbReference>
<dbReference type="Proteomes" id="UP001501509">
    <property type="component" value="Unassembled WGS sequence"/>
</dbReference>
<reference evidence="2 3" key="1">
    <citation type="journal article" date="2019" name="Int. J. Syst. Evol. Microbiol.">
        <title>The Global Catalogue of Microorganisms (GCM) 10K type strain sequencing project: providing services to taxonomists for standard genome sequencing and annotation.</title>
        <authorList>
            <consortium name="The Broad Institute Genomics Platform"/>
            <consortium name="The Broad Institute Genome Sequencing Center for Infectious Disease"/>
            <person name="Wu L."/>
            <person name="Ma J."/>
        </authorList>
    </citation>
    <scope>NUCLEOTIDE SEQUENCE [LARGE SCALE GENOMIC DNA]</scope>
    <source>
        <strain evidence="2 3">JCM 6833</strain>
    </source>
</reference>
<proteinExistence type="predicted"/>
<gene>
    <name evidence="2" type="ORF">GCM10010411_02170</name>
</gene>
<keyword evidence="3" id="KW-1185">Reference proteome</keyword>
<feature type="region of interest" description="Disordered" evidence="1">
    <location>
        <begin position="23"/>
        <end position="71"/>
    </location>
</feature>
<dbReference type="SUPFAM" id="SSF50998">
    <property type="entry name" value="Quinoprotein alcohol dehydrogenase-like"/>
    <property type="match status" value="1"/>
</dbReference>
<accession>A0ABN3PDH8</accession>